<proteinExistence type="predicted"/>
<feature type="compositionally biased region" description="Polar residues" evidence="1">
    <location>
        <begin position="28"/>
        <end position="39"/>
    </location>
</feature>
<dbReference type="EMBL" id="JBGUAW010000002">
    <property type="protein sequence ID" value="MFA9460025.1"/>
    <property type="molecule type" value="Genomic_DNA"/>
</dbReference>
<dbReference type="Proteomes" id="UP001575181">
    <property type="component" value="Unassembled WGS sequence"/>
</dbReference>
<evidence type="ECO:0000256" key="1">
    <source>
        <dbReference type="SAM" id="MobiDB-lite"/>
    </source>
</evidence>
<reference evidence="2 3" key="1">
    <citation type="submission" date="2024-08" db="EMBL/GenBank/DDBJ databases">
        <title>Whole-genome sequencing of halo(alkali)philic microorganisms from hypersaline lakes.</title>
        <authorList>
            <person name="Sorokin D.Y."/>
            <person name="Merkel A.Y."/>
            <person name="Messina E."/>
            <person name="Yakimov M."/>
        </authorList>
    </citation>
    <scope>NUCLEOTIDE SEQUENCE [LARGE SCALE GENOMIC DNA]</scope>
    <source>
        <strain evidence="2 3">Cl-TMA</strain>
    </source>
</reference>
<sequence>MSENRGKSEREARLEAEIAAARGVVTRQPEQTSKGTTGEASEDTYKREGHWSWGWLLHPWRSQRMVRGGPGL</sequence>
<feature type="region of interest" description="Disordered" evidence="1">
    <location>
        <begin position="18"/>
        <end position="45"/>
    </location>
</feature>
<evidence type="ECO:0000313" key="3">
    <source>
        <dbReference type="Proteomes" id="UP001575181"/>
    </source>
</evidence>
<organism evidence="2 3">
    <name type="scientific">Thiohalorhabdus methylotrophus</name>
    <dbReference type="NCBI Taxonomy" id="3242694"/>
    <lineage>
        <taxon>Bacteria</taxon>
        <taxon>Pseudomonadati</taxon>
        <taxon>Pseudomonadota</taxon>
        <taxon>Gammaproteobacteria</taxon>
        <taxon>Thiohalorhabdales</taxon>
        <taxon>Thiohalorhabdaceae</taxon>
        <taxon>Thiohalorhabdus</taxon>
    </lineage>
</organism>
<keyword evidence="3" id="KW-1185">Reference proteome</keyword>
<protein>
    <submittedName>
        <fullName evidence="2">Uncharacterized protein</fullName>
    </submittedName>
</protein>
<accession>A0ABV4TVA2</accession>
<dbReference type="RefSeq" id="WP_373654802.1">
    <property type="nucleotide sequence ID" value="NZ_JBGUAW010000002.1"/>
</dbReference>
<gene>
    <name evidence="2" type="ORF">ACERLL_04230</name>
</gene>
<name>A0ABV4TVA2_9GAMM</name>
<comment type="caution">
    <text evidence="2">The sequence shown here is derived from an EMBL/GenBank/DDBJ whole genome shotgun (WGS) entry which is preliminary data.</text>
</comment>
<evidence type="ECO:0000313" key="2">
    <source>
        <dbReference type="EMBL" id="MFA9460025.1"/>
    </source>
</evidence>